<proteinExistence type="inferred from homology"/>
<evidence type="ECO:0000313" key="20">
    <source>
        <dbReference type="Proteomes" id="UP000037122"/>
    </source>
</evidence>
<dbReference type="Gene3D" id="3.40.1170.60">
    <property type="match status" value="1"/>
</dbReference>
<evidence type="ECO:0000256" key="7">
    <source>
        <dbReference type="ARBA" id="ARBA00022695"/>
    </source>
</evidence>
<evidence type="ECO:0000256" key="9">
    <source>
        <dbReference type="ARBA" id="ARBA00022763"/>
    </source>
</evidence>
<protein>
    <recommendedName>
        <fullName evidence="4">DNA repair protein REV1</fullName>
    </recommendedName>
    <alternativeName>
        <fullName evidence="15">Reversionless protein 1</fullName>
    </alternativeName>
</protein>
<evidence type="ECO:0000256" key="16">
    <source>
        <dbReference type="SAM" id="MobiDB-lite"/>
    </source>
</evidence>
<evidence type="ECO:0000256" key="12">
    <source>
        <dbReference type="ARBA" id="ARBA00023204"/>
    </source>
</evidence>
<feature type="region of interest" description="Disordered" evidence="16">
    <location>
        <begin position="959"/>
        <end position="979"/>
    </location>
</feature>
<dbReference type="InterPro" id="IPR001126">
    <property type="entry name" value="UmuC"/>
</dbReference>
<dbReference type="Gene3D" id="3.30.70.270">
    <property type="match status" value="1"/>
</dbReference>
<dbReference type="InterPro" id="IPR053848">
    <property type="entry name" value="IMS_HHH_1"/>
</dbReference>
<organism evidence="19 20">
    <name type="scientific">Candidozyma auris</name>
    <name type="common">Yeast</name>
    <name type="synonym">Candida auris</name>
    <dbReference type="NCBI Taxonomy" id="498019"/>
    <lineage>
        <taxon>Eukaryota</taxon>
        <taxon>Fungi</taxon>
        <taxon>Dikarya</taxon>
        <taxon>Ascomycota</taxon>
        <taxon>Saccharomycotina</taxon>
        <taxon>Pichiomycetes</taxon>
        <taxon>Metschnikowiaceae</taxon>
        <taxon>Candidozyma</taxon>
    </lineage>
</organism>
<comment type="similarity">
    <text evidence="3">Belongs to the DNA polymerase type-Y family.</text>
</comment>
<feature type="region of interest" description="Disordered" evidence="16">
    <location>
        <begin position="858"/>
        <end position="877"/>
    </location>
</feature>
<evidence type="ECO:0000256" key="15">
    <source>
        <dbReference type="ARBA" id="ARBA00081902"/>
    </source>
</evidence>
<feature type="domain" description="BRCT" evidence="17">
    <location>
        <begin position="194"/>
        <end position="282"/>
    </location>
</feature>
<evidence type="ECO:0000256" key="2">
    <source>
        <dbReference type="ARBA" id="ARBA00004123"/>
    </source>
</evidence>
<dbReference type="Gene3D" id="3.30.1490.100">
    <property type="entry name" value="DNA polymerase, Y-family, little finger domain"/>
    <property type="match status" value="1"/>
</dbReference>
<evidence type="ECO:0000256" key="5">
    <source>
        <dbReference type="ARBA" id="ARBA00022634"/>
    </source>
</evidence>
<dbReference type="SUPFAM" id="SSF100879">
    <property type="entry name" value="Lesion bypass DNA polymerase (Y-family), little finger domain"/>
    <property type="match status" value="1"/>
</dbReference>
<dbReference type="SUPFAM" id="SSF56672">
    <property type="entry name" value="DNA/RNA polymerases"/>
    <property type="match status" value="1"/>
</dbReference>
<dbReference type="InterPro" id="IPR043128">
    <property type="entry name" value="Rev_trsase/Diguanyl_cyclase"/>
</dbReference>
<keyword evidence="5" id="KW-0237">DNA synthesis</keyword>
<keyword evidence="10" id="KW-0460">Magnesium</keyword>
<dbReference type="Pfam" id="PF11799">
    <property type="entry name" value="IMS_C"/>
    <property type="match status" value="1"/>
</dbReference>
<dbReference type="GO" id="GO:0003887">
    <property type="term" value="F:DNA-directed DNA polymerase activity"/>
    <property type="evidence" value="ECO:0007669"/>
    <property type="project" value="InterPro"/>
</dbReference>
<dbReference type="AlphaFoldDB" id="A0A0L0P2X4"/>
<feature type="compositionally biased region" description="Polar residues" evidence="16">
    <location>
        <begin position="380"/>
        <end position="392"/>
    </location>
</feature>
<evidence type="ECO:0000256" key="11">
    <source>
        <dbReference type="ARBA" id="ARBA00023125"/>
    </source>
</evidence>
<evidence type="ECO:0000256" key="13">
    <source>
        <dbReference type="ARBA" id="ARBA00023242"/>
    </source>
</evidence>
<evidence type="ECO:0000256" key="3">
    <source>
        <dbReference type="ARBA" id="ARBA00010945"/>
    </source>
</evidence>
<feature type="region of interest" description="Disordered" evidence="16">
    <location>
        <begin position="368"/>
        <end position="392"/>
    </location>
</feature>
<dbReference type="EMBL" id="LGST01000017">
    <property type="protein sequence ID" value="KNE00742.1"/>
    <property type="molecule type" value="Genomic_DNA"/>
</dbReference>
<dbReference type="InterPro" id="IPR001357">
    <property type="entry name" value="BRCT_dom"/>
</dbReference>
<evidence type="ECO:0000256" key="4">
    <source>
        <dbReference type="ARBA" id="ARBA00020399"/>
    </source>
</evidence>
<dbReference type="SMART" id="SM00292">
    <property type="entry name" value="BRCT"/>
    <property type="match status" value="1"/>
</dbReference>
<keyword evidence="9" id="KW-0227">DNA damage</keyword>
<comment type="cofactor">
    <cofactor evidence="1">
        <name>Mg(2+)</name>
        <dbReference type="ChEBI" id="CHEBI:18420"/>
    </cofactor>
</comment>
<dbReference type="Proteomes" id="UP000037122">
    <property type="component" value="Unassembled WGS sequence"/>
</dbReference>
<dbReference type="VEuPathDB" id="FungiDB:QG37_02272"/>
<evidence type="ECO:0000256" key="6">
    <source>
        <dbReference type="ARBA" id="ARBA00022679"/>
    </source>
</evidence>
<comment type="function">
    <text evidence="14">Deoxycytidyl transferase involved in DNA repair. Transfers a dCMP residue from dCTP to the 3'-end of a DNA primer in a template-dependent reaction. May assist in the first step in the bypass of abasic lesions by the insertion of a nucleotide opposite the lesion. Required for normal induction of mutations by physical and chemical agents. Involved in mitochondrial DNA mutagenesis.</text>
</comment>
<keyword evidence="11" id="KW-0238">DNA-binding</keyword>
<dbReference type="Pfam" id="PF00817">
    <property type="entry name" value="IMS"/>
    <property type="match status" value="1"/>
</dbReference>
<dbReference type="VEuPathDB" id="FungiDB:CJI96_0000714"/>
<evidence type="ECO:0000256" key="8">
    <source>
        <dbReference type="ARBA" id="ARBA00022723"/>
    </source>
</evidence>
<dbReference type="PANTHER" id="PTHR45990">
    <property type="entry name" value="DNA REPAIR PROTEIN REV1"/>
    <property type="match status" value="1"/>
</dbReference>
<dbReference type="GO" id="GO:0070987">
    <property type="term" value="P:error-free translesion synthesis"/>
    <property type="evidence" value="ECO:0007669"/>
    <property type="project" value="UniProtKB-ARBA"/>
</dbReference>
<dbReference type="InterPro" id="IPR036420">
    <property type="entry name" value="BRCT_dom_sf"/>
</dbReference>
<dbReference type="CDD" id="cd17719">
    <property type="entry name" value="BRCT_Rev1"/>
    <property type="match status" value="1"/>
</dbReference>
<name>A0A0L0P2X4_CANAR</name>
<feature type="region of interest" description="Disordered" evidence="16">
    <location>
        <begin position="79"/>
        <end position="107"/>
    </location>
</feature>
<dbReference type="GO" id="GO:0006281">
    <property type="term" value="P:DNA repair"/>
    <property type="evidence" value="ECO:0007669"/>
    <property type="project" value="UniProtKB-KW"/>
</dbReference>
<dbReference type="Pfam" id="PF21999">
    <property type="entry name" value="IMS_HHH_1"/>
    <property type="match status" value="1"/>
</dbReference>
<comment type="caution">
    <text evidence="19">The sequence shown here is derived from an EMBL/GenBank/DDBJ whole genome shotgun (WGS) entry which is preliminary data.</text>
</comment>
<dbReference type="GO" id="GO:0005634">
    <property type="term" value="C:nucleus"/>
    <property type="evidence" value="ECO:0007669"/>
    <property type="project" value="UniProtKB-SubCell"/>
</dbReference>
<sequence length="1173" mass="132685">MVEMYESFLRLLDNSQLIEHIHGLSQGSDQRNWSFDETSTPAPEKKVVKLDLVRSTESDPFDDDLDSFLLKFQPDKAEDERLAPATQEDAVASSRTESNEEIPGNQLAGIKKTLAGDSPEDSVVATNDAAAGDEVDDDAFDDGDTTMFADVGPLHEFGDYGTYFQNKHLKQQKADAAYIEWEKQRRAASGEEIEGKDIFAGCVIFVNGNTVPSLGVIHKLVILHGGVFLNYLTSKGAATHIVCDKLTPRKRIQFRNYRVVRAQWVADCVKEKKLLNWRDYRLIDDVDYDQKRLGFAVADETTLRPEELAEVEGEEHFHLQIEEQVEHEQMKDGLIDSVEVLEHDEMKHDDGLLEGEHRFEDGSIEETAANESSEPMDASSPKNSPHARTQSQMVELKLAQDRSHTYAMDAKHPDFLKHFFANSRLHHLSTWKADLRARFLRMVAKRAQEEGLIKTEVKDAAISKPSSDNIVLHIDFDCFFALASALSHPELDMARDPIAVSHGGKSSDVASCNYVARKLGVSNGMWLGRARERCPHLKVIDYDFNTYEKHSNSFYNYLLSKKVFDSIFPILIDEALVDATSYCKGKDASFIENLCQEIRKDIHELTKCTVSVGASKNVLLAKLATKEAKPNGFFHLYKDIEEHLEGCKLMDLPNVGWHISEKLANELRLDVNPKELMIKDVKSLTQRRLTDVLGEKLGRKVFELCRGIDHTSILLDLSSSEALLGRKTVSVDVNFGIRFDTFDQAEFFLMQLARELHKRLIALGVCGSVLTLKLARRAPDAPRITPKFLGLGICDFFSRSSRLGVPTNDWGILGSEMKALFRVMNIPVEDLRGVAVSVGKLEDVDVVKKQRQQRLEFNKPRDKKVAQPLQSSQLNPYADSVTGSDSIDWNVFNMLPEDIKRELKRELLRRGIPVSNKEVSPTKKLSASESGGKVYLQQMFPTQANGPFKVTRVIESPKKKKKLGISPKKSVSPVKPPLSPTPFNETVSYDEDVLGEIPTLIREEFFKDLAWQRKNKKLNPVSMRDMIEKKKENMRAIGDSEINVDWLRAQRRAMIVESITGECFNLEETIAQVKDWVRLSMVHRGPHPDDVSVFTQYLISLASQGNINLCAAILRHIEAEIQVQISILNMCKKEDKESDILRSGIEDWQNQFHKNLKGALLMFLSQKNIKLRY</sequence>
<dbReference type="GO" id="GO:0017125">
    <property type="term" value="F:deoxycytidyl transferase activity"/>
    <property type="evidence" value="ECO:0007669"/>
    <property type="project" value="TreeGrafter"/>
</dbReference>
<evidence type="ECO:0000256" key="10">
    <source>
        <dbReference type="ARBA" id="ARBA00022842"/>
    </source>
</evidence>
<dbReference type="Gene3D" id="1.10.150.20">
    <property type="entry name" value="5' to 3' exonuclease, C-terminal subdomain"/>
    <property type="match status" value="1"/>
</dbReference>
<dbReference type="GO" id="GO:0003684">
    <property type="term" value="F:damaged DNA binding"/>
    <property type="evidence" value="ECO:0007669"/>
    <property type="project" value="InterPro"/>
</dbReference>
<reference evidence="20" key="1">
    <citation type="journal article" date="2015" name="BMC Genomics">
        <title>Draft genome of a commonly misdiagnosed multidrug resistant pathogen Candida auris.</title>
        <authorList>
            <person name="Chatterjee S."/>
            <person name="Alampalli S.V."/>
            <person name="Nageshan R.K."/>
            <person name="Chettiar S.T."/>
            <person name="Joshi S."/>
            <person name="Tatu U.S."/>
        </authorList>
    </citation>
    <scope>NUCLEOTIDE SEQUENCE [LARGE SCALE GENOMIC DNA]</scope>
    <source>
        <strain evidence="20">6684</strain>
    </source>
</reference>
<dbReference type="VEuPathDB" id="FungiDB:CJJ07_000995"/>
<comment type="subcellular location">
    <subcellularLocation>
        <location evidence="2">Nucleus</location>
    </subcellularLocation>
</comment>
<feature type="compositionally biased region" description="Low complexity" evidence="16">
    <location>
        <begin position="964"/>
        <end position="973"/>
    </location>
</feature>
<dbReference type="GO" id="GO:0046872">
    <property type="term" value="F:metal ion binding"/>
    <property type="evidence" value="ECO:0007669"/>
    <property type="project" value="UniProtKB-KW"/>
</dbReference>
<keyword evidence="6" id="KW-0808">Transferase</keyword>
<dbReference type="InterPro" id="IPR036775">
    <property type="entry name" value="DNA_pol_Y-fam_lit_finger_sf"/>
</dbReference>
<dbReference type="PROSITE" id="PS50173">
    <property type="entry name" value="UMUC"/>
    <property type="match status" value="1"/>
</dbReference>
<evidence type="ECO:0000313" key="19">
    <source>
        <dbReference type="EMBL" id="KNE00742.1"/>
    </source>
</evidence>
<dbReference type="SUPFAM" id="SSF52113">
    <property type="entry name" value="BRCT domain"/>
    <property type="match status" value="1"/>
</dbReference>
<feature type="compositionally biased region" description="Polar residues" evidence="16">
    <location>
        <begin position="868"/>
        <end position="877"/>
    </location>
</feature>
<dbReference type="Gene3D" id="3.40.50.10190">
    <property type="entry name" value="BRCT domain"/>
    <property type="match status" value="1"/>
</dbReference>
<evidence type="ECO:0000256" key="14">
    <source>
        <dbReference type="ARBA" id="ARBA00058985"/>
    </source>
</evidence>
<evidence type="ECO:0000256" key="1">
    <source>
        <dbReference type="ARBA" id="ARBA00001946"/>
    </source>
</evidence>
<dbReference type="InterPro" id="IPR017961">
    <property type="entry name" value="DNA_pol_Y-fam_little_finger"/>
</dbReference>
<gene>
    <name evidence="19" type="ORF">QG37_02272</name>
</gene>
<keyword evidence="13" id="KW-0539">Nucleus</keyword>
<dbReference type="PANTHER" id="PTHR45990:SF1">
    <property type="entry name" value="DNA REPAIR PROTEIN REV1"/>
    <property type="match status" value="1"/>
</dbReference>
<dbReference type="InterPro" id="IPR043502">
    <property type="entry name" value="DNA/RNA_pol_sf"/>
</dbReference>
<dbReference type="PROSITE" id="PS50172">
    <property type="entry name" value="BRCT"/>
    <property type="match status" value="1"/>
</dbReference>
<dbReference type="GO" id="GO:0042276">
    <property type="term" value="P:error-prone translesion synthesis"/>
    <property type="evidence" value="ECO:0007669"/>
    <property type="project" value="TreeGrafter"/>
</dbReference>
<dbReference type="VEuPathDB" id="FungiDB:CJI97_002932"/>
<accession>A0A0L0P2X4</accession>
<dbReference type="Pfam" id="PF16589">
    <property type="entry name" value="BRCT_2"/>
    <property type="match status" value="1"/>
</dbReference>
<feature type="domain" description="UmuC" evidence="18">
    <location>
        <begin position="471"/>
        <end position="656"/>
    </location>
</feature>
<dbReference type="VEuPathDB" id="FungiDB:B9J08_002875"/>
<keyword evidence="12" id="KW-0234">DNA repair</keyword>
<dbReference type="FunFam" id="3.30.1490.100:FF:000001">
    <property type="entry name" value="DNA repair protein REV1"/>
    <property type="match status" value="1"/>
</dbReference>
<keyword evidence="7" id="KW-0548">Nucleotidyltransferase</keyword>
<keyword evidence="8" id="KW-0479">Metal-binding</keyword>
<dbReference type="Gene3D" id="6.10.250.1490">
    <property type="match status" value="1"/>
</dbReference>
<dbReference type="FunFam" id="3.40.50.10190:FF:000011">
    <property type="entry name" value="DNA repair protein REV1"/>
    <property type="match status" value="1"/>
</dbReference>
<evidence type="ECO:0000259" key="18">
    <source>
        <dbReference type="PROSITE" id="PS50173"/>
    </source>
</evidence>
<evidence type="ECO:0000259" key="17">
    <source>
        <dbReference type="PROSITE" id="PS50172"/>
    </source>
</evidence>
<dbReference type="VEuPathDB" id="FungiDB:CJJ09_001221"/>